<gene>
    <name evidence="2" type="ORF">BJX66DRAFT_329895</name>
</gene>
<reference evidence="2 3" key="1">
    <citation type="submission" date="2024-07" db="EMBL/GenBank/DDBJ databases">
        <title>Section-level genome sequencing and comparative genomics of Aspergillus sections Usti and Cavernicolus.</title>
        <authorList>
            <consortium name="Lawrence Berkeley National Laboratory"/>
            <person name="Nybo J.L."/>
            <person name="Vesth T.C."/>
            <person name="Theobald S."/>
            <person name="Frisvad J.C."/>
            <person name="Larsen T.O."/>
            <person name="Kjaerboelling I."/>
            <person name="Rothschild-Mancinelli K."/>
            <person name="Lyhne E.K."/>
            <person name="Kogle M.E."/>
            <person name="Barry K."/>
            <person name="Clum A."/>
            <person name="Na H."/>
            <person name="Ledsgaard L."/>
            <person name="Lin J."/>
            <person name="Lipzen A."/>
            <person name="Kuo A."/>
            <person name="Riley R."/>
            <person name="Mondo S."/>
            <person name="Labutti K."/>
            <person name="Haridas S."/>
            <person name="Pangalinan J."/>
            <person name="Salamov A.A."/>
            <person name="Simmons B.A."/>
            <person name="Magnuson J.K."/>
            <person name="Chen J."/>
            <person name="Drula E."/>
            <person name="Henrissat B."/>
            <person name="Wiebenga A."/>
            <person name="Lubbers R.J."/>
            <person name="Gomes A.C."/>
            <person name="Makela M.R."/>
            <person name="Stajich J."/>
            <person name="Grigoriev I.V."/>
            <person name="Mortensen U.H."/>
            <person name="De Vries R.P."/>
            <person name="Baker S.E."/>
            <person name="Andersen M.R."/>
        </authorList>
    </citation>
    <scope>NUCLEOTIDE SEQUENCE [LARGE SCALE GENOMIC DNA]</scope>
    <source>
        <strain evidence="2 3">CBS 209.92</strain>
    </source>
</reference>
<evidence type="ECO:0000313" key="3">
    <source>
        <dbReference type="Proteomes" id="UP001610563"/>
    </source>
</evidence>
<proteinExistence type="predicted"/>
<dbReference type="EMBL" id="JBFTWV010000175">
    <property type="protein sequence ID" value="KAL2784558.1"/>
    <property type="molecule type" value="Genomic_DNA"/>
</dbReference>
<keyword evidence="2" id="KW-0223">Dioxygenase</keyword>
<dbReference type="InterPro" id="IPR004183">
    <property type="entry name" value="Xdiol_dOase_suB"/>
</dbReference>
<evidence type="ECO:0000313" key="2">
    <source>
        <dbReference type="EMBL" id="KAL2784558.1"/>
    </source>
</evidence>
<comment type="caution">
    <text evidence="2">The sequence shown here is derived from an EMBL/GenBank/DDBJ whole genome shotgun (WGS) entry which is preliminary data.</text>
</comment>
<dbReference type="Proteomes" id="UP001610563">
    <property type="component" value="Unassembled WGS sequence"/>
</dbReference>
<dbReference type="GO" id="GO:0051213">
    <property type="term" value="F:dioxygenase activity"/>
    <property type="evidence" value="ECO:0007669"/>
    <property type="project" value="UniProtKB-KW"/>
</dbReference>
<dbReference type="Pfam" id="PF02900">
    <property type="entry name" value="LigB"/>
    <property type="match status" value="1"/>
</dbReference>
<keyword evidence="2" id="KW-0560">Oxidoreductase</keyword>
<feature type="domain" description="Extradiol ring-cleavage dioxygenase class III enzyme subunit B" evidence="1">
    <location>
        <begin position="8"/>
        <end position="293"/>
    </location>
</feature>
<dbReference type="SUPFAM" id="SSF53213">
    <property type="entry name" value="LigB-like"/>
    <property type="match status" value="1"/>
</dbReference>
<dbReference type="Gene3D" id="3.40.830.10">
    <property type="entry name" value="LigB-like"/>
    <property type="match status" value="1"/>
</dbReference>
<evidence type="ECO:0000259" key="1">
    <source>
        <dbReference type="Pfam" id="PF02900"/>
    </source>
</evidence>
<keyword evidence="3" id="KW-1185">Reference proteome</keyword>
<name>A0ABR4FNE7_9EURO</name>
<organism evidence="2 3">
    <name type="scientific">Aspergillus keveii</name>
    <dbReference type="NCBI Taxonomy" id="714993"/>
    <lineage>
        <taxon>Eukaryota</taxon>
        <taxon>Fungi</taxon>
        <taxon>Dikarya</taxon>
        <taxon>Ascomycota</taxon>
        <taxon>Pezizomycotina</taxon>
        <taxon>Eurotiomycetes</taxon>
        <taxon>Eurotiomycetidae</taxon>
        <taxon>Eurotiales</taxon>
        <taxon>Aspergillaceae</taxon>
        <taxon>Aspergillus</taxon>
        <taxon>Aspergillus subgen. Nidulantes</taxon>
    </lineage>
</organism>
<protein>
    <submittedName>
        <fullName evidence="2">Extradiol ring-cleavage dioxygenase, class III enzyme, subunit B</fullName>
    </submittedName>
</protein>
<accession>A0ABR4FNE7</accession>
<sequence>MGRIVAAIGHSHAPGMVFMRALGFPETAQPDARARTEEASRKLGRTLNAAQPNVIFAFIDDHFENFYRNNTPSIAVGVAEEHSGPADQLLEALRIKEKYHFHGNPAVAEGLITSLVHDGFDVSRTGSAEFGENVVMPWELMQPDLPNVSLIPIFINVFTPPLISYPRAYAFEQAVRRAIDALPDHCRVALMRTGSLSHWPPFWNPNQPDDPFLETMKEFQTFRKPVLEKYPNLFVKLDNYEMEMEMAKKNHLTYEGVEKVAGHGGHEILNYVAVLGAMDGAKSRLVLYEPVTEWI</sequence>